<gene>
    <name evidence="9" type="primary">sulD</name>
</gene>
<dbReference type="InterPro" id="IPR000871">
    <property type="entry name" value="Beta-lactam_class-A"/>
</dbReference>
<feature type="region of interest" description="Disordered" evidence="7">
    <location>
        <begin position="1"/>
        <end position="33"/>
    </location>
</feature>
<dbReference type="NCBIfam" id="NF033103">
    <property type="entry name" value="bla_class_A"/>
    <property type="match status" value="1"/>
</dbReference>
<evidence type="ECO:0000256" key="3">
    <source>
        <dbReference type="ARBA" id="ARBA00012865"/>
    </source>
</evidence>
<accession>A0A1I9RH04</accession>
<evidence type="ECO:0000256" key="2">
    <source>
        <dbReference type="ARBA" id="ARBA00009009"/>
    </source>
</evidence>
<dbReference type="GO" id="GO:0030655">
    <property type="term" value="P:beta-lactam antibiotic catabolic process"/>
    <property type="evidence" value="ECO:0007669"/>
    <property type="project" value="InterPro"/>
</dbReference>
<dbReference type="AlphaFoldDB" id="A0A1I9RH04"/>
<dbReference type="Gene3D" id="3.40.710.10">
    <property type="entry name" value="DD-peptidase/beta-lactamase superfamily"/>
    <property type="match status" value="1"/>
</dbReference>
<evidence type="ECO:0000256" key="1">
    <source>
        <dbReference type="ARBA" id="ARBA00001526"/>
    </source>
</evidence>
<evidence type="ECO:0000259" key="8">
    <source>
        <dbReference type="Pfam" id="PF13354"/>
    </source>
</evidence>
<evidence type="ECO:0000256" key="4">
    <source>
        <dbReference type="ARBA" id="ARBA00022801"/>
    </source>
</evidence>
<organism evidence="9">
    <name type="scientific">Paraburkholderia acidicola</name>
    <dbReference type="NCBI Taxonomy" id="1912599"/>
    <lineage>
        <taxon>Bacteria</taxon>
        <taxon>Pseudomonadati</taxon>
        <taxon>Pseudomonadota</taxon>
        <taxon>Betaproteobacteria</taxon>
        <taxon>Burkholderiales</taxon>
        <taxon>Burkholderiaceae</taxon>
        <taxon>Paraburkholderia</taxon>
    </lineage>
</organism>
<dbReference type="GO" id="GO:0046677">
    <property type="term" value="P:response to antibiotic"/>
    <property type="evidence" value="ECO:0007669"/>
    <property type="project" value="UniProtKB-UniRule"/>
</dbReference>
<dbReference type="PRINTS" id="PR00118">
    <property type="entry name" value="BLACTAMASEA"/>
</dbReference>
<dbReference type="PANTHER" id="PTHR35333">
    <property type="entry name" value="BETA-LACTAMASE"/>
    <property type="match status" value="1"/>
</dbReference>
<dbReference type="InterPro" id="IPR012338">
    <property type="entry name" value="Beta-lactam/transpept-like"/>
</dbReference>
<keyword evidence="4 6" id="KW-0378">Hydrolase</keyword>
<dbReference type="InterPro" id="IPR023650">
    <property type="entry name" value="Beta-lactam_class-A_AS"/>
</dbReference>
<evidence type="ECO:0000256" key="6">
    <source>
        <dbReference type="RuleBase" id="RU361140"/>
    </source>
</evidence>
<keyword evidence="5 6" id="KW-0046">Antibiotic resistance</keyword>
<dbReference type="Pfam" id="PF13354">
    <property type="entry name" value="Beta-lactamase2"/>
    <property type="match status" value="1"/>
</dbReference>
<evidence type="ECO:0000256" key="7">
    <source>
        <dbReference type="SAM" id="MobiDB-lite"/>
    </source>
</evidence>
<dbReference type="PROSITE" id="PS00146">
    <property type="entry name" value="BETA_LACTAMASE_A"/>
    <property type="match status" value="1"/>
</dbReference>
<dbReference type="GO" id="GO:0008800">
    <property type="term" value="F:beta-lactamase activity"/>
    <property type="evidence" value="ECO:0007669"/>
    <property type="project" value="UniProtKB-UniRule"/>
</dbReference>
<feature type="domain" description="Beta-lactamase class A catalytic" evidence="8">
    <location>
        <begin position="93"/>
        <end position="345"/>
    </location>
</feature>
<dbReference type="EMBL" id="KX757706">
    <property type="protein sequence ID" value="AOZ21311.1"/>
    <property type="molecule type" value="Genomic_DNA"/>
</dbReference>
<evidence type="ECO:0000256" key="5">
    <source>
        <dbReference type="ARBA" id="ARBA00023251"/>
    </source>
</evidence>
<dbReference type="EC" id="3.5.2.6" evidence="3 6"/>
<sequence length="373" mass="39840">MATWRLSPPPKMRCRNERIRSPRKPGNQEQHPMNKRFNANILRAALCMVCAAVAPAHTALGATAATAAIVAPHDALQKTLDRFASAARPGTLGVAVLDMQGSTGWQVNGNQAFPMMSVFKAPLGAAVLDRVDKGELKLNQRVTITRDELRPGRSAIRGAFQGDRMSFPLADLLHAAISESDNTGADALLRLIGGPQAVTAYLRAHGIHGMTVDMGEGQVADVFRNLGGAASPPAGETAPQRQQRLQGGLQAYLSDPRNRTTPAAAADFLRKLSTGALLSPTSTQYLMTLLNEQVTPRRLRVGLPAGVTFADKCGTSLTVNGVTAAFNDIGIITWPDGHRVIVAAFLMASHASREERDRLFADLARAIVAARHP</sequence>
<comment type="catalytic activity">
    <reaction evidence="1 6">
        <text>a beta-lactam + H2O = a substituted beta-amino acid</text>
        <dbReference type="Rhea" id="RHEA:20401"/>
        <dbReference type="ChEBI" id="CHEBI:15377"/>
        <dbReference type="ChEBI" id="CHEBI:35627"/>
        <dbReference type="ChEBI" id="CHEBI:140347"/>
        <dbReference type="EC" id="3.5.2.6"/>
    </reaction>
</comment>
<protein>
    <recommendedName>
        <fullName evidence="3 6">Beta-lactamase</fullName>
        <ecNumber evidence="3 6">3.5.2.6</ecNumber>
    </recommendedName>
</protein>
<dbReference type="SUPFAM" id="SSF56601">
    <property type="entry name" value="beta-lactamase/transpeptidase-like"/>
    <property type="match status" value="1"/>
</dbReference>
<proteinExistence type="inferred from homology"/>
<dbReference type="InterPro" id="IPR045155">
    <property type="entry name" value="Beta-lactam_cat"/>
</dbReference>
<evidence type="ECO:0000313" key="9">
    <source>
        <dbReference type="EMBL" id="AOZ21311.1"/>
    </source>
</evidence>
<reference evidence="9" key="1">
    <citation type="submission" date="2016-08" db="EMBL/GenBank/DDBJ databases">
        <title>Identification and Characterization of the Sulfazecin Monobactam Biosynthetic Gene Cluster.</title>
        <authorList>
            <person name="Li R."/>
            <person name="Oliver R.A."/>
            <person name="Townsend C.A."/>
        </authorList>
    </citation>
    <scope>NUCLEOTIDE SEQUENCE</scope>
    <source>
        <strain evidence="9">ATCC 31363</strain>
    </source>
</reference>
<comment type="similarity">
    <text evidence="2 6">Belongs to the class-A beta-lactamase family.</text>
</comment>
<dbReference type="PANTHER" id="PTHR35333:SF3">
    <property type="entry name" value="BETA-LACTAMASE-TYPE TRANSPEPTIDASE FOLD CONTAINING PROTEIN"/>
    <property type="match status" value="1"/>
</dbReference>
<name>A0A1I9RH04_9BURK</name>